<keyword evidence="2" id="KW-1185">Reference proteome</keyword>
<proteinExistence type="predicted"/>
<dbReference type="Proteomes" id="UP000307720">
    <property type="component" value="Unassembled WGS sequence"/>
</dbReference>
<gene>
    <name evidence="1" type="ORF">E5357_03285</name>
</gene>
<reference evidence="1" key="1">
    <citation type="submission" date="2019-04" db="EMBL/GenBank/DDBJ databases">
        <title>Microbes associate with the intestines of laboratory mice.</title>
        <authorList>
            <person name="Navarre W."/>
            <person name="Wong E."/>
            <person name="Huang K."/>
            <person name="Tropini C."/>
            <person name="Ng K."/>
            <person name="Yu B."/>
        </authorList>
    </citation>
    <scope>NUCLEOTIDE SEQUENCE</scope>
    <source>
        <strain evidence="1">NM72_1-8</strain>
    </source>
</reference>
<dbReference type="EMBL" id="SRZB01000003">
    <property type="protein sequence ID" value="TGY00056.1"/>
    <property type="molecule type" value="Genomic_DNA"/>
</dbReference>
<sequence length="334" mass="39044">MKKILTVVIPAYNIEKYIENCLDSFVIPEVLEDLEVLIVNDGSKDRSADLAAAYEKRYPNSFRVINKENGGHGSTINRGLLEASGKYFKVVDGDDWVEREAFLRLMDCLKGCTSDVVFSNYYWVREKDGRKKPEFAEPFAGVIYGKEYQFSEISDRIFMKMHGMTMRTEMLRGIPPIDEHCFYVDMEYVLFPVPLIRTVTCIDAVVYMYRVGLPGQSMNMKSMRKNAENYDRVLQRLLGFYDEQRQKRAPACVMVYLENIIARMAASRFKIFLSFPCSRKIPLQMREFDRGLLEKYPKIYQAVRNRAVLFLRKTDYRAYYAARLTFKIKEGLKK</sequence>
<name>A0AC61R245_9FIRM</name>
<comment type="caution">
    <text evidence="1">The sequence shown here is derived from an EMBL/GenBank/DDBJ whole genome shotgun (WGS) entry which is preliminary data.</text>
</comment>
<organism evidence="1 2">
    <name type="scientific">Hominisplanchenecus murintestinalis</name>
    <dbReference type="NCBI Taxonomy" id="2941517"/>
    <lineage>
        <taxon>Bacteria</taxon>
        <taxon>Bacillati</taxon>
        <taxon>Bacillota</taxon>
        <taxon>Clostridia</taxon>
        <taxon>Lachnospirales</taxon>
        <taxon>Lachnospiraceae</taxon>
        <taxon>Hominisplanchenecus</taxon>
    </lineage>
</organism>
<protein>
    <submittedName>
        <fullName evidence="1">Glycosyltransferase family 2 protein</fullName>
    </submittedName>
</protein>
<evidence type="ECO:0000313" key="1">
    <source>
        <dbReference type="EMBL" id="TGY00056.1"/>
    </source>
</evidence>
<evidence type="ECO:0000313" key="2">
    <source>
        <dbReference type="Proteomes" id="UP000307720"/>
    </source>
</evidence>
<accession>A0AC61R245</accession>